<sequence length="317" mass="32966">MAFPGHFANLPATMPSPHPTLFVSPLALSQTPFRILSSRPLRWSCAVYRPLSRHVPHLSVQPTSPRPPHPVRDLSHGLLSSTVGSLIGAGGGVVLTPLLTLTRLAQHEAHGTSLLVVAITALVSALRYFTRARVDLPAAAALMAAALLAAPAGARASASLDAKRLKRCFGAFLLFVSFAIPLLPKVAMLSPVALPSTVRIPVLAVVGMLSGFLSGLLGIGGGTINVPTLVLLGFSQTVAQGTALMAMVLPSIRGAYTHFKLGHVRTERLPGLVAGALLGGFLGASTALRLQEGTLRVVCSGIFAMIGVKYLLPGKKS</sequence>
<keyword evidence="2 5" id="KW-0812">Transmembrane</keyword>
<feature type="transmembrane region" description="Helical" evidence="5">
    <location>
        <begin position="200"/>
        <end position="219"/>
    </location>
</feature>
<dbReference type="InterPro" id="IPR002781">
    <property type="entry name" value="TM_pro_TauE-like"/>
</dbReference>
<feature type="transmembrane region" description="Helical" evidence="5">
    <location>
        <begin position="269"/>
        <end position="288"/>
    </location>
</feature>
<evidence type="ECO:0000256" key="2">
    <source>
        <dbReference type="ARBA" id="ARBA00022692"/>
    </source>
</evidence>
<dbReference type="PANTHER" id="PTHR43701:SF2">
    <property type="entry name" value="MEMBRANE TRANSPORTER PROTEIN YJNA-RELATED"/>
    <property type="match status" value="1"/>
</dbReference>
<name>R7QU47_CHOCR</name>
<evidence type="ECO:0000256" key="5">
    <source>
        <dbReference type="SAM" id="Phobius"/>
    </source>
</evidence>
<gene>
    <name evidence="6" type="ORF">CHC_T00007521001</name>
</gene>
<reference evidence="7" key="1">
    <citation type="journal article" date="2013" name="Proc. Natl. Acad. Sci. U.S.A.">
        <title>Genome structure and metabolic features in the red seaweed Chondrus crispus shed light on evolution of the Archaeplastida.</title>
        <authorList>
            <person name="Collen J."/>
            <person name="Porcel B."/>
            <person name="Carre W."/>
            <person name="Ball S.G."/>
            <person name="Chaparro C."/>
            <person name="Tonon T."/>
            <person name="Barbeyron T."/>
            <person name="Michel G."/>
            <person name="Noel B."/>
            <person name="Valentin K."/>
            <person name="Elias M."/>
            <person name="Artiguenave F."/>
            <person name="Arun A."/>
            <person name="Aury J.M."/>
            <person name="Barbosa-Neto J.F."/>
            <person name="Bothwell J.H."/>
            <person name="Bouget F.Y."/>
            <person name="Brillet L."/>
            <person name="Cabello-Hurtado F."/>
            <person name="Capella-Gutierrez S."/>
            <person name="Charrier B."/>
            <person name="Cladiere L."/>
            <person name="Cock J.M."/>
            <person name="Coelho S.M."/>
            <person name="Colleoni C."/>
            <person name="Czjzek M."/>
            <person name="Da Silva C."/>
            <person name="Delage L."/>
            <person name="Denoeud F."/>
            <person name="Deschamps P."/>
            <person name="Dittami S.M."/>
            <person name="Gabaldon T."/>
            <person name="Gachon C.M."/>
            <person name="Groisillier A."/>
            <person name="Herve C."/>
            <person name="Jabbari K."/>
            <person name="Katinka M."/>
            <person name="Kloareg B."/>
            <person name="Kowalczyk N."/>
            <person name="Labadie K."/>
            <person name="Leblanc C."/>
            <person name="Lopez P.J."/>
            <person name="McLachlan D.H."/>
            <person name="Meslet-Cladiere L."/>
            <person name="Moustafa A."/>
            <person name="Nehr Z."/>
            <person name="Nyvall Collen P."/>
            <person name="Panaud O."/>
            <person name="Partensky F."/>
            <person name="Poulain J."/>
            <person name="Rensing S.A."/>
            <person name="Rousvoal S."/>
            <person name="Samson G."/>
            <person name="Symeonidi A."/>
            <person name="Weissenbach J."/>
            <person name="Zambounis A."/>
            <person name="Wincker P."/>
            <person name="Boyen C."/>
        </authorList>
    </citation>
    <scope>NUCLEOTIDE SEQUENCE [LARGE SCALE GENOMIC DNA]</scope>
    <source>
        <strain evidence="7">cv. Stackhouse</strain>
    </source>
</reference>
<dbReference type="GO" id="GO:0016020">
    <property type="term" value="C:membrane"/>
    <property type="evidence" value="ECO:0007669"/>
    <property type="project" value="UniProtKB-SubCell"/>
</dbReference>
<evidence type="ECO:0008006" key="8">
    <source>
        <dbReference type="Google" id="ProtNLM"/>
    </source>
</evidence>
<dbReference type="OMA" id="MQIYLPI"/>
<keyword evidence="7" id="KW-1185">Reference proteome</keyword>
<proteinExistence type="predicted"/>
<dbReference type="Proteomes" id="UP000012073">
    <property type="component" value="Unassembled WGS sequence"/>
</dbReference>
<evidence type="ECO:0000313" key="7">
    <source>
        <dbReference type="Proteomes" id="UP000012073"/>
    </source>
</evidence>
<feature type="transmembrane region" description="Helical" evidence="5">
    <location>
        <begin position="226"/>
        <end position="249"/>
    </location>
</feature>
<dbReference type="KEGG" id="ccp:CHC_T00007521001"/>
<dbReference type="Pfam" id="PF01925">
    <property type="entry name" value="TauE"/>
    <property type="match status" value="1"/>
</dbReference>
<evidence type="ECO:0000256" key="1">
    <source>
        <dbReference type="ARBA" id="ARBA00004141"/>
    </source>
</evidence>
<feature type="transmembrane region" description="Helical" evidence="5">
    <location>
        <begin position="136"/>
        <end position="156"/>
    </location>
</feature>
<dbReference type="AlphaFoldDB" id="R7QU47"/>
<dbReference type="OrthoDB" id="5492at2759"/>
<protein>
    <recommendedName>
        <fullName evidence="8">Membrane transporter protein</fullName>
    </recommendedName>
</protein>
<dbReference type="GeneID" id="17318899"/>
<evidence type="ECO:0000256" key="4">
    <source>
        <dbReference type="ARBA" id="ARBA00023136"/>
    </source>
</evidence>
<comment type="subcellular location">
    <subcellularLocation>
        <location evidence="1">Membrane</location>
        <topology evidence="1">Multi-pass membrane protein</topology>
    </subcellularLocation>
</comment>
<feature type="transmembrane region" description="Helical" evidence="5">
    <location>
        <begin position="78"/>
        <end position="101"/>
    </location>
</feature>
<accession>R7QU47</accession>
<evidence type="ECO:0000256" key="3">
    <source>
        <dbReference type="ARBA" id="ARBA00022989"/>
    </source>
</evidence>
<feature type="transmembrane region" description="Helical" evidence="5">
    <location>
        <begin position="295"/>
        <end position="312"/>
    </location>
</feature>
<evidence type="ECO:0000313" key="6">
    <source>
        <dbReference type="EMBL" id="CDF40885.1"/>
    </source>
</evidence>
<dbReference type="PANTHER" id="PTHR43701">
    <property type="entry name" value="MEMBRANE TRANSPORTER PROTEIN MJ0441-RELATED"/>
    <property type="match status" value="1"/>
</dbReference>
<dbReference type="EMBL" id="HG002260">
    <property type="protein sequence ID" value="CDF40885.1"/>
    <property type="molecule type" value="Genomic_DNA"/>
</dbReference>
<dbReference type="RefSeq" id="XP_005711179.1">
    <property type="nucleotide sequence ID" value="XM_005711122.1"/>
</dbReference>
<keyword evidence="3 5" id="KW-1133">Transmembrane helix</keyword>
<feature type="transmembrane region" description="Helical" evidence="5">
    <location>
        <begin position="113"/>
        <end position="130"/>
    </location>
</feature>
<feature type="transmembrane region" description="Helical" evidence="5">
    <location>
        <begin position="168"/>
        <end position="188"/>
    </location>
</feature>
<organism evidence="6 7">
    <name type="scientific">Chondrus crispus</name>
    <name type="common">Carrageen Irish moss</name>
    <name type="synonym">Polymorpha crispa</name>
    <dbReference type="NCBI Taxonomy" id="2769"/>
    <lineage>
        <taxon>Eukaryota</taxon>
        <taxon>Rhodophyta</taxon>
        <taxon>Florideophyceae</taxon>
        <taxon>Rhodymeniophycidae</taxon>
        <taxon>Gigartinales</taxon>
        <taxon>Gigartinaceae</taxon>
        <taxon>Chondrus</taxon>
    </lineage>
</organism>
<dbReference type="Gramene" id="CDF40885">
    <property type="protein sequence ID" value="CDF40885"/>
    <property type="gene ID" value="CHC_T00007521001"/>
</dbReference>
<keyword evidence="4 5" id="KW-0472">Membrane</keyword>
<dbReference type="InterPro" id="IPR051598">
    <property type="entry name" value="TSUP/Inactive_protease-like"/>
</dbReference>